<proteinExistence type="predicted"/>
<organism evidence="2 3">
    <name type="scientific">Diploptera punctata</name>
    <name type="common">Pacific beetle cockroach</name>
    <dbReference type="NCBI Taxonomy" id="6984"/>
    <lineage>
        <taxon>Eukaryota</taxon>
        <taxon>Metazoa</taxon>
        <taxon>Ecdysozoa</taxon>
        <taxon>Arthropoda</taxon>
        <taxon>Hexapoda</taxon>
        <taxon>Insecta</taxon>
        <taxon>Pterygota</taxon>
        <taxon>Neoptera</taxon>
        <taxon>Polyneoptera</taxon>
        <taxon>Dictyoptera</taxon>
        <taxon>Blattodea</taxon>
        <taxon>Blaberoidea</taxon>
        <taxon>Blaberidae</taxon>
        <taxon>Diplopterinae</taxon>
        <taxon>Diploptera</taxon>
    </lineage>
</organism>
<dbReference type="Proteomes" id="UP001233999">
    <property type="component" value="Unassembled WGS sequence"/>
</dbReference>
<reference evidence="2" key="2">
    <citation type="submission" date="2023-05" db="EMBL/GenBank/DDBJ databases">
        <authorList>
            <person name="Fouks B."/>
        </authorList>
    </citation>
    <scope>NUCLEOTIDE SEQUENCE</scope>
    <source>
        <strain evidence="2">Stay&amp;Tobe</strain>
        <tissue evidence="2">Testes</tissue>
    </source>
</reference>
<comment type="caution">
    <text evidence="2">The sequence shown here is derived from an EMBL/GenBank/DDBJ whole genome shotgun (WGS) entry which is preliminary data.</text>
</comment>
<reference evidence="2" key="1">
    <citation type="journal article" date="2023" name="IScience">
        <title>Live-bearing cockroach genome reveals convergent evolutionary mechanisms linked to viviparity in insects and beyond.</title>
        <authorList>
            <person name="Fouks B."/>
            <person name="Harrison M.C."/>
            <person name="Mikhailova A.A."/>
            <person name="Marchal E."/>
            <person name="English S."/>
            <person name="Carruthers M."/>
            <person name="Jennings E.C."/>
            <person name="Chiamaka E.L."/>
            <person name="Frigard R.A."/>
            <person name="Pippel M."/>
            <person name="Attardo G.M."/>
            <person name="Benoit J.B."/>
            <person name="Bornberg-Bauer E."/>
            <person name="Tobe S.S."/>
        </authorList>
    </citation>
    <scope>NUCLEOTIDE SEQUENCE</scope>
    <source>
        <strain evidence="2">Stay&amp;Tobe</strain>
    </source>
</reference>
<keyword evidence="1" id="KW-0472">Membrane</keyword>
<keyword evidence="1" id="KW-0812">Transmembrane</keyword>
<keyword evidence="1" id="KW-1133">Transmembrane helix</keyword>
<dbReference type="AlphaFoldDB" id="A0AAD8A887"/>
<gene>
    <name evidence="2" type="ORF">L9F63_014265</name>
</gene>
<feature type="non-terminal residue" evidence="2">
    <location>
        <position position="1"/>
    </location>
</feature>
<name>A0AAD8A887_DIPPU</name>
<feature type="transmembrane region" description="Helical" evidence="1">
    <location>
        <begin position="60"/>
        <end position="76"/>
    </location>
</feature>
<evidence type="ECO:0000313" key="2">
    <source>
        <dbReference type="EMBL" id="KAJ9594307.1"/>
    </source>
</evidence>
<dbReference type="EMBL" id="JASPKZ010003055">
    <property type="protein sequence ID" value="KAJ9594307.1"/>
    <property type="molecule type" value="Genomic_DNA"/>
</dbReference>
<feature type="transmembrane region" description="Helical" evidence="1">
    <location>
        <begin position="22"/>
        <end position="39"/>
    </location>
</feature>
<accession>A0AAD8A887</accession>
<evidence type="ECO:0000313" key="3">
    <source>
        <dbReference type="Proteomes" id="UP001233999"/>
    </source>
</evidence>
<evidence type="ECO:0000256" key="1">
    <source>
        <dbReference type="SAM" id="Phobius"/>
    </source>
</evidence>
<sequence>NNVPWLAHMDALAFFHLTLNPRGNFIPSIIMLCTVWNITKSENLFLKDIYYAKKKNYSCVNFKIFTSSSFFFVFMVDRDTFRSYTIEIIIHILLGCSTSRISVGLRIPICLWYT</sequence>
<feature type="non-terminal residue" evidence="2">
    <location>
        <position position="114"/>
    </location>
</feature>
<keyword evidence="3" id="KW-1185">Reference proteome</keyword>
<protein>
    <submittedName>
        <fullName evidence="2">Uncharacterized protein</fullName>
    </submittedName>
</protein>